<comment type="caution">
    <text evidence="1">The sequence shown here is derived from an EMBL/GenBank/DDBJ whole genome shotgun (WGS) entry which is preliminary data.</text>
</comment>
<keyword evidence="2" id="KW-1185">Reference proteome</keyword>
<gene>
    <name evidence="1" type="ORF">QW060_01250</name>
</gene>
<dbReference type="EMBL" id="JAUFQU010000001">
    <property type="protein sequence ID" value="MDN3705752.1"/>
    <property type="molecule type" value="Genomic_DNA"/>
</dbReference>
<organism evidence="1 2">
    <name type="scientific">Paenimyroides ceti</name>
    <dbReference type="NCBI Taxonomy" id="395087"/>
    <lineage>
        <taxon>Bacteria</taxon>
        <taxon>Pseudomonadati</taxon>
        <taxon>Bacteroidota</taxon>
        <taxon>Flavobacteriia</taxon>
        <taxon>Flavobacteriales</taxon>
        <taxon>Flavobacteriaceae</taxon>
        <taxon>Paenimyroides</taxon>
    </lineage>
</organism>
<accession>A0ABT8CMJ2</accession>
<dbReference type="RefSeq" id="WP_290361907.1">
    <property type="nucleotide sequence ID" value="NZ_JAUFQU010000001.1"/>
</dbReference>
<proteinExistence type="predicted"/>
<protein>
    <submittedName>
        <fullName evidence="1">DUF2851 family protein</fullName>
    </submittedName>
</protein>
<sequence length="423" mass="49848">MKEAFLHYVWRFKKMQLTDLFTEQHQALSIIHFGSYPEKAGPDFFNARLLIGDQLWAGNVEMHVNASDWYLHQHQNDSAYDTVILHVVWHDDVPVFRKDNTQIPTLLLSKYVAVDVYNNFLGLMKPKSWIPCENQLKDTDSFIIKHWKERLFVERLEEKQIPISKLLHENQNDWEATLFVLLLKNFGLNVNGSIFQEIARRLPFHVIKKERSDLLQLEALLFGTANLLSYDFQEAYPLELKKRFEYLKIKYQLGNNIEESPHFFKLRPPNFPTIRLAQFAALYYSRENLFSDLIAQRKTTKDLIGYFQAVAPSSYWDTHFIFEKNTKFSNKKLTANFIELLYINTIVPFQFTYLRHKGIENFEELYLQLQQIPSEKNAVIDRFEQWGIMSHSAADSQALLFLKQHYCDAFKCLNCAVGHSLLS</sequence>
<name>A0ABT8CMJ2_9FLAO</name>
<dbReference type="Proteomes" id="UP001242368">
    <property type="component" value="Unassembled WGS sequence"/>
</dbReference>
<dbReference type="InterPro" id="IPR021272">
    <property type="entry name" value="DUF2851"/>
</dbReference>
<reference evidence="2" key="1">
    <citation type="journal article" date="2019" name="Int. J. Syst. Evol. Microbiol.">
        <title>The Global Catalogue of Microorganisms (GCM) 10K type strain sequencing project: providing services to taxonomists for standard genome sequencing and annotation.</title>
        <authorList>
            <consortium name="The Broad Institute Genomics Platform"/>
            <consortium name="The Broad Institute Genome Sequencing Center for Infectious Disease"/>
            <person name="Wu L."/>
            <person name="Ma J."/>
        </authorList>
    </citation>
    <scope>NUCLEOTIDE SEQUENCE [LARGE SCALE GENOMIC DNA]</scope>
    <source>
        <strain evidence="2">CECT 7184</strain>
    </source>
</reference>
<dbReference type="Pfam" id="PF11013">
    <property type="entry name" value="DUF2851"/>
    <property type="match status" value="1"/>
</dbReference>
<evidence type="ECO:0000313" key="1">
    <source>
        <dbReference type="EMBL" id="MDN3705752.1"/>
    </source>
</evidence>
<evidence type="ECO:0000313" key="2">
    <source>
        <dbReference type="Proteomes" id="UP001242368"/>
    </source>
</evidence>